<comment type="caution">
    <text evidence="11">The sequence shown here is derived from an EMBL/GenBank/DDBJ whole genome shotgun (WGS) entry which is preliminary data.</text>
</comment>
<dbReference type="GO" id="GO:0042276">
    <property type="term" value="P:error-prone translesion synthesis"/>
    <property type="evidence" value="ECO:0007669"/>
    <property type="project" value="TreeGrafter"/>
</dbReference>
<evidence type="ECO:0000256" key="7">
    <source>
        <dbReference type="ARBA" id="ARBA00023236"/>
    </source>
</evidence>
<dbReference type="InterPro" id="IPR025188">
    <property type="entry name" value="DUF4113"/>
</dbReference>
<dbReference type="GO" id="GO:0006281">
    <property type="term" value="P:DNA repair"/>
    <property type="evidence" value="ECO:0007669"/>
    <property type="project" value="UniProtKB-KW"/>
</dbReference>
<dbReference type="EC" id="2.7.7.7" evidence="3"/>
<dbReference type="Gene3D" id="3.30.1490.100">
    <property type="entry name" value="DNA polymerase, Y-family, little finger domain"/>
    <property type="match status" value="1"/>
</dbReference>
<dbReference type="GO" id="GO:0003887">
    <property type="term" value="F:DNA-directed DNA polymerase activity"/>
    <property type="evidence" value="ECO:0007669"/>
    <property type="project" value="UniProtKB-EC"/>
</dbReference>
<dbReference type="GO" id="GO:0003684">
    <property type="term" value="F:damaged DNA binding"/>
    <property type="evidence" value="ECO:0007669"/>
    <property type="project" value="InterPro"/>
</dbReference>
<protein>
    <recommendedName>
        <fullName evidence="3">DNA-directed DNA polymerase</fullName>
        <ecNumber evidence="3">2.7.7.7</ecNumber>
    </recommendedName>
</protein>
<evidence type="ECO:0000259" key="10">
    <source>
        <dbReference type="PROSITE" id="PS50173"/>
    </source>
</evidence>
<dbReference type="Gene3D" id="1.10.150.20">
    <property type="entry name" value="5' to 3' exonuclease, C-terminal subdomain"/>
    <property type="match status" value="1"/>
</dbReference>
<reference evidence="11 12" key="1">
    <citation type="submission" date="2020-08" db="EMBL/GenBank/DDBJ databases">
        <title>Genomic Encyclopedia of Type Strains, Phase IV (KMG-IV): sequencing the most valuable type-strain genomes for metagenomic binning, comparative biology and taxonomic classification.</title>
        <authorList>
            <person name="Goeker M."/>
        </authorList>
    </citation>
    <scope>NUCLEOTIDE SEQUENCE [LARGE SCALE GENOMIC DNA]</scope>
    <source>
        <strain evidence="11 12">DSM 4491</strain>
    </source>
</reference>
<accession>A0A841QFR5</accession>
<dbReference type="GO" id="GO:0009432">
    <property type="term" value="P:SOS response"/>
    <property type="evidence" value="ECO:0007669"/>
    <property type="project" value="UniProtKB-KW"/>
</dbReference>
<evidence type="ECO:0000313" key="11">
    <source>
        <dbReference type="EMBL" id="MBB6457033.1"/>
    </source>
</evidence>
<evidence type="ECO:0000256" key="8">
    <source>
        <dbReference type="ARBA" id="ARBA00025589"/>
    </source>
</evidence>
<evidence type="ECO:0000256" key="1">
    <source>
        <dbReference type="ARBA" id="ARBA00010945"/>
    </source>
</evidence>
<dbReference type="PROSITE" id="PS50173">
    <property type="entry name" value="UMUC"/>
    <property type="match status" value="1"/>
</dbReference>
<evidence type="ECO:0000313" key="12">
    <source>
        <dbReference type="Proteomes" id="UP000578000"/>
    </source>
</evidence>
<dbReference type="InterPro" id="IPR043128">
    <property type="entry name" value="Rev_trsase/Diguanyl_cyclase"/>
</dbReference>
<organism evidence="11 12">
    <name type="scientific">Acetobacter lovaniensis</name>
    <dbReference type="NCBI Taxonomy" id="104100"/>
    <lineage>
        <taxon>Bacteria</taxon>
        <taxon>Pseudomonadati</taxon>
        <taxon>Pseudomonadota</taxon>
        <taxon>Alphaproteobacteria</taxon>
        <taxon>Acetobacterales</taxon>
        <taxon>Acetobacteraceae</taxon>
        <taxon>Acetobacter</taxon>
    </lineage>
</organism>
<dbReference type="AlphaFoldDB" id="A0A841QFR5"/>
<keyword evidence="4" id="KW-0227">DNA damage</keyword>
<comment type="similarity">
    <text evidence="1">Belongs to the DNA polymerase type-Y family.</text>
</comment>
<evidence type="ECO:0000256" key="4">
    <source>
        <dbReference type="ARBA" id="ARBA00022763"/>
    </source>
</evidence>
<dbReference type="SUPFAM" id="SSF100879">
    <property type="entry name" value="Lesion bypass DNA polymerase (Y-family), little finger domain"/>
    <property type="match status" value="1"/>
</dbReference>
<dbReference type="Proteomes" id="UP000578000">
    <property type="component" value="Unassembled WGS sequence"/>
</dbReference>
<dbReference type="PANTHER" id="PTHR11076">
    <property type="entry name" value="DNA REPAIR POLYMERASE UMUC / TRANSFERASE FAMILY MEMBER"/>
    <property type="match status" value="1"/>
</dbReference>
<proteinExistence type="inferred from homology"/>
<dbReference type="InterPro" id="IPR017961">
    <property type="entry name" value="DNA_pol_Y-fam_little_finger"/>
</dbReference>
<dbReference type="Pfam" id="PF11799">
    <property type="entry name" value="IMS_C"/>
    <property type="match status" value="1"/>
</dbReference>
<comment type="catalytic activity">
    <reaction evidence="9">
        <text>DNA(n) + a 2'-deoxyribonucleoside 5'-triphosphate = DNA(n+1) + diphosphate</text>
        <dbReference type="Rhea" id="RHEA:22508"/>
        <dbReference type="Rhea" id="RHEA-COMP:17339"/>
        <dbReference type="Rhea" id="RHEA-COMP:17340"/>
        <dbReference type="ChEBI" id="CHEBI:33019"/>
        <dbReference type="ChEBI" id="CHEBI:61560"/>
        <dbReference type="ChEBI" id="CHEBI:173112"/>
        <dbReference type="EC" id="2.7.7.7"/>
    </reaction>
</comment>
<evidence type="ECO:0000256" key="5">
    <source>
        <dbReference type="ARBA" id="ARBA00023199"/>
    </source>
</evidence>
<sequence>MLYGLIDCNSFYCSCQRAFDPDLKHRPVVVLSNNDGCAIARTAEAKQLGIKMGEAWHLVRHERKLSDVRWFSSNYPLYADMSRRVYQVLLDYSPRVEPYSIDEMFLDLSGFSNTLHAHCGAMRQAVQQITKVPTCVGWGPTKTIAKLANGLAKDRPELEGLCDLTDPQTRQRFYRNVSVGEVWGVGRRLLPKLHYAGIRTIEQFVEAKPAHIRKIMAVTGLRLQAELQGESCIQISEIAEARKGMACTRSFGRPITTYEEMHEAITGFATRAAEKLRAEGLDAAHIAVFIQTNRHKRDDGWYANQFSISCEPTNDTFTICRHASRLLKQIWLKGYRYAKAGVMLNDLAPHGQQSTLFSMASAKPDHETLLAAMDGINQKFGSGTLFPLSAGIKRDWKPRQAMLSARYTTRLEEIMEAQTW</sequence>
<dbReference type="InterPro" id="IPR050116">
    <property type="entry name" value="DNA_polymerase-Y"/>
</dbReference>
<dbReference type="Pfam" id="PF00817">
    <property type="entry name" value="IMS"/>
    <property type="match status" value="1"/>
</dbReference>
<keyword evidence="7" id="KW-0742">SOS response</keyword>
<dbReference type="PANTHER" id="PTHR11076:SF34">
    <property type="entry name" value="PROTEIN UMUC"/>
    <property type="match status" value="1"/>
</dbReference>
<dbReference type="Pfam" id="PF13438">
    <property type="entry name" value="DUF4113"/>
    <property type="match status" value="1"/>
</dbReference>
<dbReference type="EMBL" id="JACHIE010000005">
    <property type="protein sequence ID" value="MBB6457033.1"/>
    <property type="molecule type" value="Genomic_DNA"/>
</dbReference>
<dbReference type="GO" id="GO:0005829">
    <property type="term" value="C:cytosol"/>
    <property type="evidence" value="ECO:0007669"/>
    <property type="project" value="TreeGrafter"/>
</dbReference>
<evidence type="ECO:0000256" key="9">
    <source>
        <dbReference type="ARBA" id="ARBA00049244"/>
    </source>
</evidence>
<dbReference type="InterPro" id="IPR043502">
    <property type="entry name" value="DNA/RNA_pol_sf"/>
</dbReference>
<keyword evidence="12" id="KW-1185">Reference proteome</keyword>
<dbReference type="Gene3D" id="3.30.70.270">
    <property type="match status" value="1"/>
</dbReference>
<gene>
    <name evidence="11" type="ORF">HNR55_001616</name>
</gene>
<comment type="function">
    <text evidence="8">Poorly processive, error-prone DNA polymerase involved in untargeted mutagenesis. Copies undamaged DNA at stalled replication forks, which arise in vivo from mismatched or misaligned primer ends. These misaligned primers can be extended by PolIV. Exhibits no 3'-5' exonuclease (proofreading) activity. May be involved in translesional synthesis, in conjunction with the beta clamp from PolIII.</text>
</comment>
<keyword evidence="5" id="KW-0741">SOS mutagenesis</keyword>
<name>A0A841QFR5_9PROT</name>
<keyword evidence="6" id="KW-0234">DNA repair</keyword>
<dbReference type="InterPro" id="IPR036775">
    <property type="entry name" value="DNA_pol_Y-fam_lit_finger_sf"/>
</dbReference>
<evidence type="ECO:0000256" key="3">
    <source>
        <dbReference type="ARBA" id="ARBA00012417"/>
    </source>
</evidence>
<dbReference type="RefSeq" id="WP_242005465.1">
    <property type="nucleotide sequence ID" value="NZ_BAABDB010000040.1"/>
</dbReference>
<dbReference type="InterPro" id="IPR001126">
    <property type="entry name" value="UmuC"/>
</dbReference>
<evidence type="ECO:0000256" key="2">
    <source>
        <dbReference type="ARBA" id="ARBA00011245"/>
    </source>
</evidence>
<evidence type="ECO:0000256" key="6">
    <source>
        <dbReference type="ARBA" id="ARBA00023204"/>
    </source>
</evidence>
<dbReference type="Gene3D" id="3.40.1170.60">
    <property type="match status" value="1"/>
</dbReference>
<feature type="domain" description="UmuC" evidence="10">
    <location>
        <begin position="3"/>
        <end position="186"/>
    </location>
</feature>
<dbReference type="CDD" id="cd01700">
    <property type="entry name" value="PolY_Pol_V_umuC"/>
    <property type="match status" value="1"/>
</dbReference>
<dbReference type="SUPFAM" id="SSF56672">
    <property type="entry name" value="DNA/RNA polymerases"/>
    <property type="match status" value="1"/>
</dbReference>
<comment type="subunit">
    <text evidence="2">Monomer.</text>
</comment>